<dbReference type="Proteomes" id="UP001054945">
    <property type="component" value="Unassembled WGS sequence"/>
</dbReference>
<comment type="caution">
    <text evidence="1">The sequence shown here is derived from an EMBL/GenBank/DDBJ whole genome shotgun (WGS) entry which is preliminary data.</text>
</comment>
<proteinExistence type="predicted"/>
<keyword evidence="2" id="KW-1185">Reference proteome</keyword>
<accession>A0AAV4X0H6</accession>
<sequence length="84" mass="8876">MEDEVKGPSLLGLDLIWWRFKLVLGSGAGIKIAGLPGHLKVGGTFAKRCLLGFGEILSLVRSIALDAHRVHGAELLSAGRIADS</sequence>
<gene>
    <name evidence="1" type="ORF">CEXT_640541</name>
</gene>
<name>A0AAV4X0H6_CAEEX</name>
<organism evidence="1 2">
    <name type="scientific">Caerostris extrusa</name>
    <name type="common">Bark spider</name>
    <name type="synonym">Caerostris bankana</name>
    <dbReference type="NCBI Taxonomy" id="172846"/>
    <lineage>
        <taxon>Eukaryota</taxon>
        <taxon>Metazoa</taxon>
        <taxon>Ecdysozoa</taxon>
        <taxon>Arthropoda</taxon>
        <taxon>Chelicerata</taxon>
        <taxon>Arachnida</taxon>
        <taxon>Araneae</taxon>
        <taxon>Araneomorphae</taxon>
        <taxon>Entelegynae</taxon>
        <taxon>Araneoidea</taxon>
        <taxon>Araneidae</taxon>
        <taxon>Caerostris</taxon>
    </lineage>
</organism>
<evidence type="ECO:0000313" key="2">
    <source>
        <dbReference type="Proteomes" id="UP001054945"/>
    </source>
</evidence>
<reference evidence="1 2" key="1">
    <citation type="submission" date="2021-06" db="EMBL/GenBank/DDBJ databases">
        <title>Caerostris extrusa draft genome.</title>
        <authorList>
            <person name="Kono N."/>
            <person name="Arakawa K."/>
        </authorList>
    </citation>
    <scope>NUCLEOTIDE SEQUENCE [LARGE SCALE GENOMIC DNA]</scope>
</reference>
<dbReference type="EMBL" id="BPLR01016922">
    <property type="protein sequence ID" value="GIY87319.1"/>
    <property type="molecule type" value="Genomic_DNA"/>
</dbReference>
<evidence type="ECO:0000313" key="1">
    <source>
        <dbReference type="EMBL" id="GIY87319.1"/>
    </source>
</evidence>
<dbReference type="AlphaFoldDB" id="A0AAV4X0H6"/>
<protein>
    <submittedName>
        <fullName evidence="1">Uncharacterized protein</fullName>
    </submittedName>
</protein>